<dbReference type="PROSITE" id="PS01245">
    <property type="entry name" value="RIO1"/>
    <property type="match status" value="1"/>
</dbReference>
<keyword evidence="12 18" id="KW-0418">Kinase</keyword>
<evidence type="ECO:0000259" key="20">
    <source>
        <dbReference type="SMART" id="SM00090"/>
    </source>
</evidence>
<accession>A0ABP0L6F1</accession>
<keyword evidence="15" id="KW-0460">Magnesium</keyword>
<keyword evidence="9 18" id="KW-0808">Transferase</keyword>
<dbReference type="PANTHER" id="PTHR45723">
    <property type="entry name" value="SERINE/THREONINE-PROTEIN KINASE RIO1"/>
    <property type="match status" value="1"/>
</dbReference>
<dbReference type="Pfam" id="PF01163">
    <property type="entry name" value="RIO1"/>
    <property type="match status" value="1"/>
</dbReference>
<evidence type="ECO:0000256" key="11">
    <source>
        <dbReference type="ARBA" id="ARBA00022741"/>
    </source>
</evidence>
<keyword evidence="11 18" id="KW-0547">Nucleotide-binding</keyword>
<evidence type="ECO:0000256" key="6">
    <source>
        <dbReference type="ARBA" id="ARBA00022490"/>
    </source>
</evidence>
<keyword evidence="14 18" id="KW-0067">ATP-binding</keyword>
<keyword evidence="22" id="KW-1185">Reference proteome</keyword>
<dbReference type="InterPro" id="IPR051272">
    <property type="entry name" value="RIO-type_Ser/Thr_kinase"/>
</dbReference>
<evidence type="ECO:0000256" key="5">
    <source>
        <dbReference type="ARBA" id="ARBA00016038"/>
    </source>
</evidence>
<evidence type="ECO:0000313" key="22">
    <source>
        <dbReference type="Proteomes" id="UP001642464"/>
    </source>
</evidence>
<feature type="compositionally biased region" description="Low complexity" evidence="19">
    <location>
        <begin position="450"/>
        <end position="459"/>
    </location>
</feature>
<comment type="caution">
    <text evidence="21">The sequence shown here is derived from an EMBL/GenBank/DDBJ whole genome shotgun (WGS) entry which is preliminary data.</text>
</comment>
<evidence type="ECO:0000256" key="13">
    <source>
        <dbReference type="ARBA" id="ARBA00022801"/>
    </source>
</evidence>
<reference evidence="21 22" key="1">
    <citation type="submission" date="2024-02" db="EMBL/GenBank/DDBJ databases">
        <authorList>
            <person name="Chen Y."/>
            <person name="Shah S."/>
            <person name="Dougan E. K."/>
            <person name="Thang M."/>
            <person name="Chan C."/>
        </authorList>
    </citation>
    <scope>NUCLEOTIDE SEQUENCE [LARGE SCALE GENOMIC DNA]</scope>
</reference>
<dbReference type="InterPro" id="IPR000687">
    <property type="entry name" value="RIO_kinase"/>
</dbReference>
<evidence type="ECO:0000256" key="18">
    <source>
        <dbReference type="PIRNR" id="PIRNR038147"/>
    </source>
</evidence>
<sequence length="541" mass="60956">MERLTEANSRSGRRRRNREDASLGVGRAVEEPWIAEEDNEDDDDDLLEAYFDEQEAHYDGYVNSRDLAGGAAAFSNSSKIGSLQPREHKIGTLDRFVNAGKVKLSQTATNDIRRGEKKQQGFNRIQGRDDRATTEQVMDPRTRLILFKMLSRGTFDEINGCISTGKEANVYHAVTSEGQDLAVKVFKTSILVFKDRDKYVTGEHRFRGGYGKSNPRKMVKLWAEKEMRNLKRLHAAGIVCPEPHMLRMHVLVMDFVGKNGWPAPRLKDAVLSSSKYRSAYVQCLFILRKMFQLCKLVHGDFSEYNLLVLDGTIYVIDVSQSVEMDHPRALEFLRMDIQNTNAFFKKKGLDTMPLTAAFQFIVDKSFGCAEPEMEAALDTIQRDMESGALTREQQDQLEVDQQVFLHSFIPTNLSQVADIERESDLVATVQDRKLAHIMTGIDTLQDEAAAEQPDAAGAAEDQDEDTDGDADDDDGDEDTDGEEGVGDASKPFTVKGSDRDARKEHKKLVKQARAEKRLTKVPKHVKKRAKNISRQNSKKGK</sequence>
<feature type="compositionally biased region" description="Acidic residues" evidence="19">
    <location>
        <begin position="33"/>
        <end position="42"/>
    </location>
</feature>
<dbReference type="SUPFAM" id="SSF56112">
    <property type="entry name" value="Protein kinase-like (PK-like)"/>
    <property type="match status" value="1"/>
</dbReference>
<dbReference type="Proteomes" id="UP001642464">
    <property type="component" value="Unassembled WGS sequence"/>
</dbReference>
<dbReference type="InterPro" id="IPR017407">
    <property type="entry name" value="Ser/Thr_kinase_Rio1"/>
</dbReference>
<evidence type="ECO:0000256" key="1">
    <source>
        <dbReference type="ARBA" id="ARBA00001946"/>
    </source>
</evidence>
<dbReference type="Gene3D" id="1.10.510.10">
    <property type="entry name" value="Transferase(Phosphotransferase) domain 1"/>
    <property type="match status" value="1"/>
</dbReference>
<evidence type="ECO:0000256" key="7">
    <source>
        <dbReference type="ARBA" id="ARBA00022517"/>
    </source>
</evidence>
<dbReference type="InterPro" id="IPR018934">
    <property type="entry name" value="RIO_dom"/>
</dbReference>
<dbReference type="EMBL" id="CAXAMM010014816">
    <property type="protein sequence ID" value="CAK9034735.1"/>
    <property type="molecule type" value="Genomic_DNA"/>
</dbReference>
<dbReference type="PIRSF" id="PIRSF038147">
    <property type="entry name" value="Ser/Thr_PK_RIO1"/>
    <property type="match status" value="1"/>
</dbReference>
<evidence type="ECO:0000256" key="2">
    <source>
        <dbReference type="ARBA" id="ARBA00004496"/>
    </source>
</evidence>
<feature type="domain" description="RIO kinase" evidence="20">
    <location>
        <begin position="127"/>
        <end position="363"/>
    </location>
</feature>
<dbReference type="GO" id="GO:0016301">
    <property type="term" value="F:kinase activity"/>
    <property type="evidence" value="ECO:0007669"/>
    <property type="project" value="UniProtKB-KW"/>
</dbReference>
<keyword evidence="13" id="KW-0378">Hydrolase</keyword>
<evidence type="ECO:0000256" key="10">
    <source>
        <dbReference type="ARBA" id="ARBA00022723"/>
    </source>
</evidence>
<comment type="catalytic activity">
    <reaction evidence="17 18">
        <text>L-seryl-[protein] + ATP = O-phospho-L-seryl-[protein] + ADP + H(+)</text>
        <dbReference type="Rhea" id="RHEA:17989"/>
        <dbReference type="Rhea" id="RHEA-COMP:9863"/>
        <dbReference type="Rhea" id="RHEA-COMP:11604"/>
        <dbReference type="ChEBI" id="CHEBI:15378"/>
        <dbReference type="ChEBI" id="CHEBI:29999"/>
        <dbReference type="ChEBI" id="CHEBI:30616"/>
        <dbReference type="ChEBI" id="CHEBI:83421"/>
        <dbReference type="ChEBI" id="CHEBI:456216"/>
        <dbReference type="EC" id="2.7.11.1"/>
    </reaction>
</comment>
<evidence type="ECO:0000256" key="8">
    <source>
        <dbReference type="ARBA" id="ARBA00022527"/>
    </source>
</evidence>
<evidence type="ECO:0000256" key="15">
    <source>
        <dbReference type="ARBA" id="ARBA00022842"/>
    </source>
</evidence>
<evidence type="ECO:0000256" key="4">
    <source>
        <dbReference type="ARBA" id="ARBA00012513"/>
    </source>
</evidence>
<comment type="catalytic activity">
    <reaction evidence="16 18">
        <text>L-threonyl-[protein] + ATP = O-phospho-L-threonyl-[protein] + ADP + H(+)</text>
        <dbReference type="Rhea" id="RHEA:46608"/>
        <dbReference type="Rhea" id="RHEA-COMP:11060"/>
        <dbReference type="Rhea" id="RHEA-COMP:11605"/>
        <dbReference type="ChEBI" id="CHEBI:15378"/>
        <dbReference type="ChEBI" id="CHEBI:30013"/>
        <dbReference type="ChEBI" id="CHEBI:30616"/>
        <dbReference type="ChEBI" id="CHEBI:61977"/>
        <dbReference type="ChEBI" id="CHEBI:456216"/>
        <dbReference type="EC" id="2.7.11.1"/>
    </reaction>
</comment>
<evidence type="ECO:0000313" key="21">
    <source>
        <dbReference type="EMBL" id="CAK9034735.1"/>
    </source>
</evidence>
<dbReference type="CDD" id="cd05147">
    <property type="entry name" value="RIO1_euk"/>
    <property type="match status" value="1"/>
</dbReference>
<proteinExistence type="inferred from homology"/>
<dbReference type="EC" id="2.7.11.1" evidence="4 18"/>
<feature type="compositionally biased region" description="Acidic residues" evidence="19">
    <location>
        <begin position="460"/>
        <end position="485"/>
    </location>
</feature>
<gene>
    <name evidence="21" type="ORF">SCF082_LOCUS20978</name>
</gene>
<feature type="region of interest" description="Disordered" evidence="19">
    <location>
        <begin position="448"/>
        <end position="541"/>
    </location>
</feature>
<protein>
    <recommendedName>
        <fullName evidence="5 18">Serine/threonine-protein kinase RIO1</fullName>
        <ecNumber evidence="4 18">2.7.11.1</ecNumber>
    </recommendedName>
</protein>
<evidence type="ECO:0000256" key="17">
    <source>
        <dbReference type="ARBA" id="ARBA00048679"/>
    </source>
</evidence>
<keyword evidence="8 18" id="KW-0723">Serine/threonine-protein kinase</keyword>
<evidence type="ECO:0000256" key="16">
    <source>
        <dbReference type="ARBA" id="ARBA00047899"/>
    </source>
</evidence>
<organism evidence="21 22">
    <name type="scientific">Durusdinium trenchii</name>
    <dbReference type="NCBI Taxonomy" id="1381693"/>
    <lineage>
        <taxon>Eukaryota</taxon>
        <taxon>Sar</taxon>
        <taxon>Alveolata</taxon>
        <taxon>Dinophyceae</taxon>
        <taxon>Suessiales</taxon>
        <taxon>Symbiodiniaceae</taxon>
        <taxon>Durusdinium</taxon>
    </lineage>
</organism>
<evidence type="ECO:0000256" key="12">
    <source>
        <dbReference type="ARBA" id="ARBA00022777"/>
    </source>
</evidence>
<comment type="cofactor">
    <cofactor evidence="1">
        <name>Mg(2+)</name>
        <dbReference type="ChEBI" id="CHEBI:18420"/>
    </cofactor>
</comment>
<comment type="similarity">
    <text evidence="3 18">Belongs to the protein kinase superfamily. RIO-type Ser/Thr kinase family.</text>
</comment>
<dbReference type="InterPro" id="IPR018935">
    <property type="entry name" value="RIO_kinase_CS"/>
</dbReference>
<dbReference type="Gene3D" id="3.30.200.20">
    <property type="entry name" value="Phosphorylase Kinase, domain 1"/>
    <property type="match status" value="1"/>
</dbReference>
<evidence type="ECO:0000256" key="9">
    <source>
        <dbReference type="ARBA" id="ARBA00022679"/>
    </source>
</evidence>
<keyword evidence="6" id="KW-0963">Cytoplasm</keyword>
<evidence type="ECO:0000256" key="19">
    <source>
        <dbReference type="SAM" id="MobiDB-lite"/>
    </source>
</evidence>
<evidence type="ECO:0000256" key="14">
    <source>
        <dbReference type="ARBA" id="ARBA00022840"/>
    </source>
</evidence>
<feature type="compositionally biased region" description="Basic residues" evidence="19">
    <location>
        <begin position="519"/>
        <end position="541"/>
    </location>
</feature>
<name>A0ABP0L6F1_9DINO</name>
<keyword evidence="7" id="KW-0690">Ribosome biogenesis</keyword>
<evidence type="ECO:0000256" key="3">
    <source>
        <dbReference type="ARBA" id="ARBA00009196"/>
    </source>
</evidence>
<comment type="subcellular location">
    <subcellularLocation>
        <location evidence="2">Cytoplasm</location>
    </subcellularLocation>
</comment>
<keyword evidence="10" id="KW-0479">Metal-binding</keyword>
<dbReference type="InterPro" id="IPR011009">
    <property type="entry name" value="Kinase-like_dom_sf"/>
</dbReference>
<dbReference type="SMART" id="SM00090">
    <property type="entry name" value="RIO"/>
    <property type="match status" value="1"/>
</dbReference>
<feature type="region of interest" description="Disordered" evidence="19">
    <location>
        <begin position="1"/>
        <end position="42"/>
    </location>
</feature>